<name>A0A198GQW6_9GAMM</name>
<keyword evidence="1 3" id="KW-0732">Signal</keyword>
<keyword evidence="2 5" id="KW-0456">Lyase</keyword>
<comment type="caution">
    <text evidence="5">The sequence shown here is derived from an EMBL/GenBank/DDBJ whole genome shotgun (WGS) entry which is preliminary data.</text>
</comment>
<accession>A0A198GQW6</accession>
<dbReference type="InterPro" id="IPR008397">
    <property type="entry name" value="Alginate_lyase_dom"/>
</dbReference>
<reference evidence="5 6" key="1">
    <citation type="submission" date="2016-04" db="EMBL/GenBank/DDBJ databases">
        <title>ATOL: Assembling a taxonomically balanced genome-scale reconstruction of the evolutionary history of the Enterobacteriaceae.</title>
        <authorList>
            <person name="Plunkett G.III."/>
            <person name="Neeno-Eckwall E.C."/>
            <person name="Glasner J.D."/>
            <person name="Perna N.T."/>
        </authorList>
    </citation>
    <scope>NUCLEOTIDE SEQUENCE [LARGE SCALE GENOMIC DNA]</scope>
    <source>
        <strain evidence="5 6">ATCC 19692</strain>
    </source>
</reference>
<gene>
    <name evidence="5" type="ORF">M983_0002</name>
</gene>
<dbReference type="EMBL" id="LXEN01000001">
    <property type="protein sequence ID" value="OAT39458.1"/>
    <property type="molecule type" value="Genomic_DNA"/>
</dbReference>
<evidence type="ECO:0000313" key="6">
    <source>
        <dbReference type="Proteomes" id="UP000094023"/>
    </source>
</evidence>
<dbReference type="Pfam" id="PF05426">
    <property type="entry name" value="Alginate_lyase"/>
    <property type="match status" value="1"/>
</dbReference>
<evidence type="ECO:0000313" key="5">
    <source>
        <dbReference type="EMBL" id="OAT39458.1"/>
    </source>
</evidence>
<protein>
    <submittedName>
        <fullName evidence="5">Putative secreted protein</fullName>
        <ecNumber evidence="5">4.2.2.3</ecNumber>
    </submittedName>
</protein>
<dbReference type="SUPFAM" id="SSF48230">
    <property type="entry name" value="Chondroitin AC/alginate lyase"/>
    <property type="match status" value="1"/>
</dbReference>
<feature type="domain" description="Alginate lyase" evidence="4">
    <location>
        <begin position="166"/>
        <end position="333"/>
    </location>
</feature>
<dbReference type="Gene3D" id="1.50.10.100">
    <property type="entry name" value="Chondroitin AC/alginate lyase"/>
    <property type="match status" value="1"/>
</dbReference>
<dbReference type="EC" id="4.2.2.3" evidence="5"/>
<evidence type="ECO:0000256" key="3">
    <source>
        <dbReference type="SAM" id="SignalP"/>
    </source>
</evidence>
<dbReference type="InterPro" id="IPR008929">
    <property type="entry name" value="Chondroitin_lyas"/>
</dbReference>
<sequence length="492" mass="54285">MHYKNSIFLLLFTTITSYASSNINITPGIISLVAGDSSTNTIIISQQNSPSIVNLDIKGLPQGVTSTFSPKSISSNIGVSILTINTTKEVLAGNYTIEISGKGIITEPIKLEVKKDMSFIHPGILLSKVQLDQMVKNVNSELPIWKQALLNTQTSPLGKKDYVPSRLNSVNADDPKQSNAIINDANAAYTQALLWYITKDSTYADNAIHIMDTWSEQFTEGFSGSNSMNLASWTGDVWPRAAEIIRYTYLNNDNSSKWNNVAIERFENMLEKQYVSIIHRGRPYGFYGGNLNASSAAALINIGVFTNNTSVFLRGISMWRATLPAYIYQVEDGPIPVPPLNWSASQSSSTNLQKLWYNQEALVNGLSQETCRDLGHVSWGISALANGAETAKKQGIVLESEYILGTQNAVRMAHGIEFNSSLINNNSQIPLWLCNGNINLGSSVGTGEILFNDLVNRRAMSLPQTASYLDKKRPTRASYFMVWETLTHYNNP</sequence>
<evidence type="ECO:0000256" key="1">
    <source>
        <dbReference type="ARBA" id="ARBA00022729"/>
    </source>
</evidence>
<feature type="signal peptide" evidence="3">
    <location>
        <begin position="1"/>
        <end position="19"/>
    </location>
</feature>
<dbReference type="RefSeq" id="WP_066745058.1">
    <property type="nucleotide sequence ID" value="NZ_LXEN01000001.1"/>
</dbReference>
<dbReference type="STRING" id="1354337.M983_0002"/>
<organism evidence="5 6">
    <name type="scientific">Proteus myxofaciens ATCC 19692</name>
    <dbReference type="NCBI Taxonomy" id="1354337"/>
    <lineage>
        <taxon>Bacteria</taxon>
        <taxon>Pseudomonadati</taxon>
        <taxon>Pseudomonadota</taxon>
        <taxon>Gammaproteobacteria</taxon>
        <taxon>Enterobacterales</taxon>
        <taxon>Morganellaceae</taxon>
        <taxon>Proteus</taxon>
    </lineage>
</organism>
<evidence type="ECO:0000256" key="2">
    <source>
        <dbReference type="ARBA" id="ARBA00023239"/>
    </source>
</evidence>
<evidence type="ECO:0000259" key="4">
    <source>
        <dbReference type="Pfam" id="PF05426"/>
    </source>
</evidence>
<keyword evidence="6" id="KW-1185">Reference proteome</keyword>
<dbReference type="GO" id="GO:0042597">
    <property type="term" value="C:periplasmic space"/>
    <property type="evidence" value="ECO:0007669"/>
    <property type="project" value="InterPro"/>
</dbReference>
<dbReference type="AlphaFoldDB" id="A0A198GQW6"/>
<dbReference type="GO" id="GO:0045135">
    <property type="term" value="F:poly(beta-D-mannuronate) lyase activity"/>
    <property type="evidence" value="ECO:0007669"/>
    <property type="project" value="UniProtKB-EC"/>
</dbReference>
<proteinExistence type="predicted"/>
<dbReference type="OrthoDB" id="9772435at2"/>
<feature type="chain" id="PRO_5008279241" evidence="3">
    <location>
        <begin position="20"/>
        <end position="492"/>
    </location>
</feature>
<dbReference type="Proteomes" id="UP000094023">
    <property type="component" value="Unassembled WGS sequence"/>
</dbReference>